<keyword evidence="3" id="KW-1185">Reference proteome</keyword>
<dbReference type="SUPFAM" id="SSF48452">
    <property type="entry name" value="TPR-like"/>
    <property type="match status" value="1"/>
</dbReference>
<dbReference type="OrthoDB" id="5379420at2759"/>
<reference evidence="2 3" key="1">
    <citation type="submission" date="2018-06" db="EMBL/GenBank/DDBJ databases">
        <title>Fusarium incarnatum-equiseti species complex species 28.</title>
        <authorList>
            <person name="Gardiner D.M."/>
        </authorList>
    </citation>
    <scope>NUCLEOTIDE SEQUENCE [LARGE SCALE GENOMIC DNA]</scope>
    <source>
        <strain evidence="2 3">FIESC_28</strain>
    </source>
</reference>
<dbReference type="GeneID" id="41996926"/>
<dbReference type="EMBL" id="QKXC01000160">
    <property type="protein sequence ID" value="RBR14988.1"/>
    <property type="molecule type" value="Genomic_DNA"/>
</dbReference>
<dbReference type="AlphaFoldDB" id="A0A366REJ5"/>
<dbReference type="Proteomes" id="UP000253153">
    <property type="component" value="Unassembled WGS sequence"/>
</dbReference>
<name>A0A366REJ5_9HYPO</name>
<dbReference type="Gene3D" id="1.25.40.10">
    <property type="entry name" value="Tetratricopeptide repeat domain"/>
    <property type="match status" value="1"/>
</dbReference>
<protein>
    <submittedName>
        <fullName evidence="2">Uncharacterized protein</fullName>
    </submittedName>
</protein>
<dbReference type="RefSeq" id="XP_031014332.1">
    <property type="nucleotide sequence ID" value="XM_031161630.1"/>
</dbReference>
<gene>
    <name evidence="2" type="ORF">FIESC28_07490</name>
</gene>
<accession>A0A366REJ5</accession>
<dbReference type="InterPro" id="IPR011990">
    <property type="entry name" value="TPR-like_helical_dom_sf"/>
</dbReference>
<evidence type="ECO:0000256" key="1">
    <source>
        <dbReference type="SAM" id="MobiDB-lite"/>
    </source>
</evidence>
<evidence type="ECO:0000313" key="2">
    <source>
        <dbReference type="EMBL" id="RBR14988.1"/>
    </source>
</evidence>
<evidence type="ECO:0000313" key="3">
    <source>
        <dbReference type="Proteomes" id="UP000253153"/>
    </source>
</evidence>
<organism evidence="2 3">
    <name type="scientific">Fusarium coffeatum</name>
    <dbReference type="NCBI Taxonomy" id="231269"/>
    <lineage>
        <taxon>Eukaryota</taxon>
        <taxon>Fungi</taxon>
        <taxon>Dikarya</taxon>
        <taxon>Ascomycota</taxon>
        <taxon>Pezizomycotina</taxon>
        <taxon>Sordariomycetes</taxon>
        <taxon>Hypocreomycetidae</taxon>
        <taxon>Hypocreales</taxon>
        <taxon>Nectriaceae</taxon>
        <taxon>Fusarium</taxon>
        <taxon>Fusarium incarnatum-equiseti species complex</taxon>
    </lineage>
</organism>
<proteinExistence type="predicted"/>
<comment type="caution">
    <text evidence="2">The sequence shown here is derived from an EMBL/GenBank/DDBJ whole genome shotgun (WGS) entry which is preliminary data.</text>
</comment>
<sequence length="357" mass="40311">MSLASCHVKPNTVRQLLRATSSTPRTAIISTSTSTQNRPAITNFNCHQTRSYASPKGPRAPVRKPPPAPKPYRSRPSSIPDLSRVEISFDESFLVNGRQRWQGAFNWRSSNEYFDYADKYLTTLKNVDEAHNMNLAEIGIPVEIAHEMGCLLFMEKEANAKGVASLMFVSASAAGYDPSTITYARLLFRQDEWGKKKRFKLLEKRFMDIVAQGKDCNALAVYGEKLFLDNKFTAAAPILEKALSVDDGIFEWRDMCLLYLAKSYARLGKVEEAKKTLKTLGDPNADAEVAPMLTAGGVVDKRQRLFSEGLRGRAQAFRELAEIEFENEARETDKDLKKEHHLWAMEWSKLADPNMKF</sequence>
<dbReference type="Pfam" id="PF14559">
    <property type="entry name" value="TPR_19"/>
    <property type="match status" value="1"/>
</dbReference>
<feature type="region of interest" description="Disordered" evidence="1">
    <location>
        <begin position="48"/>
        <end position="79"/>
    </location>
</feature>